<evidence type="ECO:0000256" key="1">
    <source>
        <dbReference type="SAM" id="MobiDB-lite"/>
    </source>
</evidence>
<feature type="compositionally biased region" description="Low complexity" evidence="1">
    <location>
        <begin position="236"/>
        <end position="260"/>
    </location>
</feature>
<dbReference type="OrthoDB" id="4161595at2759"/>
<feature type="region of interest" description="Disordered" evidence="1">
    <location>
        <begin position="369"/>
        <end position="412"/>
    </location>
</feature>
<accession>A0A9W9GBD8</accession>
<feature type="compositionally biased region" description="Polar residues" evidence="1">
    <location>
        <begin position="1"/>
        <end position="12"/>
    </location>
</feature>
<dbReference type="Proteomes" id="UP001149165">
    <property type="component" value="Unassembled WGS sequence"/>
</dbReference>
<dbReference type="AlphaFoldDB" id="A0A9W9GBD8"/>
<reference evidence="2" key="1">
    <citation type="submission" date="2022-11" db="EMBL/GenBank/DDBJ databases">
        <authorList>
            <person name="Petersen C."/>
        </authorList>
    </citation>
    <scope>NUCLEOTIDE SEQUENCE</scope>
    <source>
        <strain evidence="2">IBT 30069</strain>
    </source>
</reference>
<feature type="compositionally biased region" description="Polar residues" evidence="1">
    <location>
        <begin position="182"/>
        <end position="198"/>
    </location>
</feature>
<feature type="region of interest" description="Disordered" evidence="1">
    <location>
        <begin position="518"/>
        <end position="593"/>
    </location>
</feature>
<feature type="compositionally biased region" description="Low complexity" evidence="1">
    <location>
        <begin position="67"/>
        <end position="80"/>
    </location>
</feature>
<gene>
    <name evidence="2" type="ORF">N7456_000086</name>
</gene>
<feature type="compositionally biased region" description="Low complexity" evidence="1">
    <location>
        <begin position="13"/>
        <end position="29"/>
    </location>
</feature>
<organism evidence="2 3">
    <name type="scientific">Penicillium angulare</name>
    <dbReference type="NCBI Taxonomy" id="116970"/>
    <lineage>
        <taxon>Eukaryota</taxon>
        <taxon>Fungi</taxon>
        <taxon>Dikarya</taxon>
        <taxon>Ascomycota</taxon>
        <taxon>Pezizomycotina</taxon>
        <taxon>Eurotiomycetes</taxon>
        <taxon>Eurotiomycetidae</taxon>
        <taxon>Eurotiales</taxon>
        <taxon>Aspergillaceae</taxon>
        <taxon>Penicillium</taxon>
    </lineage>
</organism>
<reference evidence="2" key="2">
    <citation type="journal article" date="2023" name="IMA Fungus">
        <title>Comparative genomic study of the Penicillium genus elucidates a diverse pangenome and 15 lateral gene transfer events.</title>
        <authorList>
            <person name="Petersen C."/>
            <person name="Sorensen T."/>
            <person name="Nielsen M.R."/>
            <person name="Sondergaard T.E."/>
            <person name="Sorensen J.L."/>
            <person name="Fitzpatrick D.A."/>
            <person name="Frisvad J.C."/>
            <person name="Nielsen K.L."/>
        </authorList>
    </citation>
    <scope>NUCLEOTIDE SEQUENCE</scope>
    <source>
        <strain evidence="2">IBT 30069</strain>
    </source>
</reference>
<evidence type="ECO:0000313" key="3">
    <source>
        <dbReference type="Proteomes" id="UP001149165"/>
    </source>
</evidence>
<name>A0A9W9GBD8_9EURO</name>
<dbReference type="EMBL" id="JAPQKH010000001">
    <property type="protein sequence ID" value="KAJ5115738.1"/>
    <property type="molecule type" value="Genomic_DNA"/>
</dbReference>
<feature type="compositionally biased region" description="Basic and acidic residues" evidence="1">
    <location>
        <begin position="532"/>
        <end position="542"/>
    </location>
</feature>
<feature type="compositionally biased region" description="Basic and acidic residues" evidence="1">
    <location>
        <begin position="481"/>
        <end position="491"/>
    </location>
</feature>
<comment type="caution">
    <text evidence="2">The sequence shown here is derived from an EMBL/GenBank/DDBJ whole genome shotgun (WGS) entry which is preliminary data.</text>
</comment>
<protein>
    <submittedName>
        <fullName evidence="2">Uncharacterized protein</fullName>
    </submittedName>
</protein>
<feature type="region of interest" description="Disordered" evidence="1">
    <location>
        <begin position="1"/>
        <end position="82"/>
    </location>
</feature>
<feature type="region of interest" description="Disordered" evidence="1">
    <location>
        <begin position="98"/>
        <end position="135"/>
    </location>
</feature>
<feature type="compositionally biased region" description="Polar residues" evidence="1">
    <location>
        <begin position="456"/>
        <end position="469"/>
    </location>
</feature>
<feature type="compositionally biased region" description="Polar residues" evidence="1">
    <location>
        <begin position="209"/>
        <end position="229"/>
    </location>
</feature>
<feature type="compositionally biased region" description="Polar residues" evidence="1">
    <location>
        <begin position="372"/>
        <end position="405"/>
    </location>
</feature>
<keyword evidence="3" id="KW-1185">Reference proteome</keyword>
<evidence type="ECO:0000313" key="2">
    <source>
        <dbReference type="EMBL" id="KAJ5115738.1"/>
    </source>
</evidence>
<feature type="compositionally biased region" description="Basic and acidic residues" evidence="1">
    <location>
        <begin position="568"/>
        <end position="582"/>
    </location>
</feature>
<sequence length="593" mass="66383">MTPKEQWSITSQSSGVGPESPWEEGSSPPLTRESGDLLEEQQLLPTSPPNDNCSPTHIRTPPPSIHTSSQPSTSPRSASSNLRVCFSGDDVDVASHLTTSQLLTNTPARDASRKKKNQNLEPEGNPRAPKKARREMMQDAIGVTSACCFEIHNDQSTPSLPSPLPRRYQTERLPATDAADPFNQSLAPRFFPSSQDNPYQDPRGPDSGLTHSSPNTEGTTASRHGTPVTSDPEYLPDSPSPQSQSQARGQTPSSKGSSTSSKEDNSKTNPLCEFSMPCKMGPSPDGMHFRKIVSHVFGRNKASTKLFPDDVWVYFCRKHYQRARYRADQWPFTQCDLLQESLSRIEEWNGVESFELTLRRREVMRVNETEGYATNTSRESNSTTHRSTGATRSGTSRAGGAQTNAGRRHPTAVIAPVPEWLRNSIGPNKTFAEIRAIVDRIREYLAGLRDQERAQEAQSEARQTAVETASRSSGGFRRSKKDKDKDKESQRHQISQVRFPDVEILPRFRDWVIQAGSRKRNQTESNGELEMDVEKEADNDHEEKEEEEDSGLVGRTGRNRGLSASQRRRNDQHWRNMVERVSLRGAVKKPRKH</sequence>
<feature type="region of interest" description="Disordered" evidence="1">
    <location>
        <begin position="174"/>
        <end position="274"/>
    </location>
</feature>
<feature type="region of interest" description="Disordered" evidence="1">
    <location>
        <begin position="455"/>
        <end position="498"/>
    </location>
</feature>
<feature type="compositionally biased region" description="Polar residues" evidence="1">
    <location>
        <begin position="43"/>
        <end position="57"/>
    </location>
</feature>
<proteinExistence type="predicted"/>
<feature type="compositionally biased region" description="Polar residues" evidence="1">
    <location>
        <begin position="98"/>
        <end position="107"/>
    </location>
</feature>